<proteinExistence type="predicted"/>
<name>X1BG15_9ZZZZ</name>
<protein>
    <recommendedName>
        <fullName evidence="1">FERM domain-containing protein</fullName>
    </recommendedName>
</protein>
<dbReference type="PROSITE" id="PS50057">
    <property type="entry name" value="FERM_3"/>
    <property type="match status" value="1"/>
</dbReference>
<organism evidence="2">
    <name type="scientific">marine sediment metagenome</name>
    <dbReference type="NCBI Taxonomy" id="412755"/>
    <lineage>
        <taxon>unclassified sequences</taxon>
        <taxon>metagenomes</taxon>
        <taxon>ecological metagenomes</taxon>
    </lineage>
</organism>
<dbReference type="AlphaFoldDB" id="X1BG15"/>
<gene>
    <name evidence="2" type="ORF">S01H4_01772</name>
</gene>
<reference evidence="2" key="1">
    <citation type="journal article" date="2014" name="Front. Microbiol.">
        <title>High frequency of phylogenetically diverse reductive dehalogenase-homologous genes in deep subseafloor sedimentary metagenomes.</title>
        <authorList>
            <person name="Kawai M."/>
            <person name="Futagami T."/>
            <person name="Toyoda A."/>
            <person name="Takaki Y."/>
            <person name="Nishi S."/>
            <person name="Hori S."/>
            <person name="Arai W."/>
            <person name="Tsubouchi T."/>
            <person name="Morono Y."/>
            <person name="Uchiyama I."/>
            <person name="Ito T."/>
            <person name="Fujiyama A."/>
            <person name="Inagaki F."/>
            <person name="Takami H."/>
        </authorList>
    </citation>
    <scope>NUCLEOTIDE SEQUENCE</scope>
    <source>
        <strain evidence="2">Expedition CK06-06</strain>
    </source>
</reference>
<comment type="caution">
    <text evidence="2">The sequence shown here is derived from an EMBL/GenBank/DDBJ whole genome shotgun (WGS) entry which is preliminary data.</text>
</comment>
<sequence length="33" mass="4086">FLPKRLMREPRKVLKDIFRAVKGEEEKERTEKK</sequence>
<evidence type="ECO:0000313" key="2">
    <source>
        <dbReference type="EMBL" id="GAG70951.1"/>
    </source>
</evidence>
<feature type="domain" description="FERM" evidence="1">
    <location>
        <begin position="1"/>
        <end position="33"/>
    </location>
</feature>
<accession>X1BG15</accession>
<evidence type="ECO:0000259" key="1">
    <source>
        <dbReference type="PROSITE" id="PS50057"/>
    </source>
</evidence>
<dbReference type="InterPro" id="IPR000299">
    <property type="entry name" value="FERM_domain"/>
</dbReference>
<feature type="non-terminal residue" evidence="2">
    <location>
        <position position="1"/>
    </location>
</feature>
<dbReference type="EMBL" id="BART01000345">
    <property type="protein sequence ID" value="GAG70951.1"/>
    <property type="molecule type" value="Genomic_DNA"/>
</dbReference>